<name>A0ABR6MAG9_MICEC</name>
<organism evidence="1 2">
    <name type="scientific">Micromonospora echinospora</name>
    <name type="common">Micromonospora purpurea</name>
    <dbReference type="NCBI Taxonomy" id="1877"/>
    <lineage>
        <taxon>Bacteria</taxon>
        <taxon>Bacillati</taxon>
        <taxon>Actinomycetota</taxon>
        <taxon>Actinomycetes</taxon>
        <taxon>Micromonosporales</taxon>
        <taxon>Micromonosporaceae</taxon>
        <taxon>Micromonospora</taxon>
    </lineage>
</organism>
<dbReference type="Proteomes" id="UP000618986">
    <property type="component" value="Unassembled WGS sequence"/>
</dbReference>
<proteinExistence type="predicted"/>
<protein>
    <recommendedName>
        <fullName evidence="3">S1 family peptidase</fullName>
    </recommendedName>
</protein>
<sequence>MDRRRMTAIGVLVAAAGLTAAVTVPSFAGEEPRRAAPVTDGVAPEVLDAMGRDLSLTRDQAVKRLRTERWAAGTLTRLRAELGAGYGGS</sequence>
<reference evidence="1 2" key="1">
    <citation type="submission" date="2020-08" db="EMBL/GenBank/DDBJ databases">
        <title>Sequencing the genomes of 1000 actinobacteria strains.</title>
        <authorList>
            <person name="Klenk H.-P."/>
        </authorList>
    </citation>
    <scope>NUCLEOTIDE SEQUENCE [LARGE SCALE GENOMIC DNA]</scope>
    <source>
        <strain evidence="1 2">DSM 43036</strain>
    </source>
</reference>
<dbReference type="EMBL" id="JACHJC010000001">
    <property type="protein sequence ID" value="MBB5112242.1"/>
    <property type="molecule type" value="Genomic_DNA"/>
</dbReference>
<gene>
    <name evidence="1" type="ORF">FHU28_002081</name>
</gene>
<evidence type="ECO:0000313" key="1">
    <source>
        <dbReference type="EMBL" id="MBB5112242.1"/>
    </source>
</evidence>
<evidence type="ECO:0000313" key="2">
    <source>
        <dbReference type="Proteomes" id="UP000618986"/>
    </source>
</evidence>
<accession>A0ABR6MAG9</accession>
<dbReference type="Gene3D" id="3.30.300.50">
    <property type="match status" value="1"/>
</dbReference>
<keyword evidence="2" id="KW-1185">Reference proteome</keyword>
<dbReference type="InterPro" id="IPR035070">
    <property type="entry name" value="Streptogrisin_prodomain"/>
</dbReference>
<evidence type="ECO:0008006" key="3">
    <source>
        <dbReference type="Google" id="ProtNLM"/>
    </source>
</evidence>
<comment type="caution">
    <text evidence="1">The sequence shown here is derived from an EMBL/GenBank/DDBJ whole genome shotgun (WGS) entry which is preliminary data.</text>
</comment>